<name>A0A2W4TXE4_9CYAN</name>
<dbReference type="Proteomes" id="UP000249354">
    <property type="component" value="Unassembled WGS sequence"/>
</dbReference>
<comment type="caution">
    <text evidence="1">The sequence shown here is derived from an EMBL/GenBank/DDBJ whole genome shotgun (WGS) entry which is preliminary data.</text>
</comment>
<protein>
    <submittedName>
        <fullName evidence="1">Uncharacterized protein</fullName>
    </submittedName>
</protein>
<evidence type="ECO:0000313" key="1">
    <source>
        <dbReference type="EMBL" id="PZO11430.1"/>
    </source>
</evidence>
<reference evidence="2" key="1">
    <citation type="submission" date="2018-04" db="EMBL/GenBank/DDBJ databases">
        <authorList>
            <person name="Cornet L."/>
        </authorList>
    </citation>
    <scope>NUCLEOTIDE SEQUENCE [LARGE SCALE GENOMIC DNA]</scope>
</reference>
<reference evidence="1 2" key="2">
    <citation type="submission" date="2018-06" db="EMBL/GenBank/DDBJ databases">
        <title>Metagenomic assembly of (sub)arctic Cyanobacteria and their associated microbiome from non-axenic cultures.</title>
        <authorList>
            <person name="Baurain D."/>
        </authorList>
    </citation>
    <scope>NUCLEOTIDE SEQUENCE [LARGE SCALE GENOMIC DNA]</scope>
    <source>
        <strain evidence="1">ULC129bin1</strain>
    </source>
</reference>
<organism evidence="1 2">
    <name type="scientific">Leptolyngbya foveolarum</name>
    <dbReference type="NCBI Taxonomy" id="47253"/>
    <lineage>
        <taxon>Bacteria</taxon>
        <taxon>Bacillati</taxon>
        <taxon>Cyanobacteriota</taxon>
        <taxon>Cyanophyceae</taxon>
        <taxon>Leptolyngbyales</taxon>
        <taxon>Leptolyngbyaceae</taxon>
        <taxon>Leptolyngbya group</taxon>
        <taxon>Leptolyngbya</taxon>
    </lineage>
</organism>
<sequence length="74" mass="8024">MVGLIADAKTLVELDDWHTTKVLNGQIGDDWQNIKDGIKNTNKPDYEAVKTHLAGLNGALKATSPDKVVVIEPV</sequence>
<evidence type="ECO:0000313" key="2">
    <source>
        <dbReference type="Proteomes" id="UP000249354"/>
    </source>
</evidence>
<proteinExistence type="predicted"/>
<accession>A0A2W4TXE4</accession>
<dbReference type="EMBL" id="QBMC01000184">
    <property type="protein sequence ID" value="PZO11430.1"/>
    <property type="molecule type" value="Genomic_DNA"/>
</dbReference>
<dbReference type="AlphaFoldDB" id="A0A2W4TXE4"/>
<gene>
    <name evidence="1" type="ORF">DCF25_19390</name>
</gene>